<dbReference type="InterPro" id="IPR002035">
    <property type="entry name" value="VWF_A"/>
</dbReference>
<dbReference type="InterPro" id="IPR039510">
    <property type="entry name" value="Vint_dom"/>
</dbReference>
<dbReference type="OrthoDB" id="10264538at2759"/>
<organism evidence="3 4">
    <name type="scientific">Arthroderma otae (strain ATCC MYA-4605 / CBS 113480)</name>
    <name type="common">Microsporum canis</name>
    <dbReference type="NCBI Taxonomy" id="554155"/>
    <lineage>
        <taxon>Eukaryota</taxon>
        <taxon>Fungi</taxon>
        <taxon>Dikarya</taxon>
        <taxon>Ascomycota</taxon>
        <taxon>Pezizomycotina</taxon>
        <taxon>Eurotiomycetes</taxon>
        <taxon>Eurotiomycetidae</taxon>
        <taxon>Onygenales</taxon>
        <taxon>Arthrodermataceae</taxon>
        <taxon>Microsporum</taxon>
    </lineage>
</organism>
<dbReference type="InterPro" id="IPR032838">
    <property type="entry name" value="Vwaint_dom"/>
</dbReference>
<evidence type="ECO:0000313" key="3">
    <source>
        <dbReference type="EMBL" id="EEQ30703.1"/>
    </source>
</evidence>
<reference evidence="4" key="1">
    <citation type="journal article" date="2012" name="MBio">
        <title>Comparative genome analysis of Trichophyton rubrum and related dermatophytes reveals candidate genes involved in infection.</title>
        <authorList>
            <person name="Martinez D.A."/>
            <person name="Oliver B.G."/>
            <person name="Graeser Y."/>
            <person name="Goldberg J.M."/>
            <person name="Li W."/>
            <person name="Martinez-Rossi N.M."/>
            <person name="Monod M."/>
            <person name="Shelest E."/>
            <person name="Barton R.C."/>
            <person name="Birch E."/>
            <person name="Brakhage A.A."/>
            <person name="Chen Z."/>
            <person name="Gurr S.J."/>
            <person name="Heiman D."/>
            <person name="Heitman J."/>
            <person name="Kosti I."/>
            <person name="Rossi A."/>
            <person name="Saif S."/>
            <person name="Samalova M."/>
            <person name="Saunders C.W."/>
            <person name="Shea T."/>
            <person name="Summerbell R.C."/>
            <person name="Xu J."/>
            <person name="Young S."/>
            <person name="Zeng Q."/>
            <person name="Birren B.W."/>
            <person name="Cuomo C.A."/>
            <person name="White T.C."/>
        </authorList>
    </citation>
    <scope>NUCLEOTIDE SEQUENCE [LARGE SCALE GENOMIC DNA]</scope>
    <source>
        <strain evidence="4">ATCC MYA-4605 / CBS 113480</strain>
    </source>
</reference>
<evidence type="ECO:0000313" key="4">
    <source>
        <dbReference type="Proteomes" id="UP000002035"/>
    </source>
</evidence>
<dbReference type="PANTHER" id="PTHR10579">
    <property type="entry name" value="CALCIUM-ACTIVATED CHLORIDE CHANNEL REGULATOR"/>
    <property type="match status" value="1"/>
</dbReference>
<evidence type="ECO:0000259" key="2">
    <source>
        <dbReference type="PROSITE" id="PS50234"/>
    </source>
</evidence>
<dbReference type="AlphaFoldDB" id="C5FLY1"/>
<dbReference type="Proteomes" id="UP000002035">
    <property type="component" value="Unassembled WGS sequence"/>
</dbReference>
<dbReference type="Pfam" id="PF00092">
    <property type="entry name" value="VWA"/>
    <property type="match status" value="1"/>
</dbReference>
<sequence length="748" mass="81530">MATSSSDDGFEIIDGRQIPLRPISAGTTIVEENMTLDPILSVHSIPNKNSMVVSIQPPLKPKDDVPHVPCDIVLVIDISASMNSAAPIPTGESGGEDTGLSILDLTKHAAKTIIQTLNENDRLAVVTFCTEIRVAFELEFMSEENKSKVLAAIDCLHGISSTNLWHGIKEGLKVLATNSTQGNVQALLVLTDGAPNHMCPAQGYVPKLRQTLLDHRDLTGSLPLIHTFGFGYYLRSPLLQSIAEIGGGTFAFIPDAGMIGTVFVHAVANLYSTFTPQANLLLHGDSLTTFTVDLGSKPGLELENPTGKGVSLRLGSLQYGQSRDIIIHYDKSSKNRTVNIQGKLNYTVGGDIKTAEVHKLVHIDEVSLPRSVYDYHLMRSTICTLLRKFHPLEDTAENYQFPTANLGDIRSKIEKLAAEIEALGHSDEYNQSLLKDIAGEPPHGQISLAVSSNDYYGRWGQHYLLSILNAHVNQVCNSFKDPGPLMYGKNSPLFCNCRKELDGVFDNLPPPKPSRTAGPSSSGGPPRKVHMARYNRSSGPCFTGNCRVLVSGNDASSDATIAIENLRAGMSVWTPHGPREVRAVLQTSVNDIDICKIGSLEITPWHPIRFQGRWSFPFNVANGDVHTFSGNIYSVLLEPDSNPNAHAIMVEDCICVTLGHGIQTGDDIRAHELFGNYHLISKKLELLPKLSNGLLHCIGVQRSPESGRVCGFIGYDRLFEEFAVPCQAKHGHGDEIYTKPIAIICRAT</sequence>
<evidence type="ECO:0000256" key="1">
    <source>
        <dbReference type="SAM" id="MobiDB-lite"/>
    </source>
</evidence>
<feature type="domain" description="VWFA" evidence="2">
    <location>
        <begin position="71"/>
        <end position="267"/>
    </location>
</feature>
<dbReference type="GeneID" id="9229338"/>
<dbReference type="SUPFAM" id="SSF53300">
    <property type="entry name" value="vWA-like"/>
    <property type="match status" value="1"/>
</dbReference>
<keyword evidence="4" id="KW-1185">Reference proteome</keyword>
<dbReference type="PANTHER" id="PTHR10579:SF156">
    <property type="entry name" value="VWFA DOMAIN-CONTAINING PROTEIN"/>
    <property type="match status" value="1"/>
</dbReference>
<dbReference type="eggNOG" id="ENOG502REND">
    <property type="taxonomic scope" value="Eukaryota"/>
</dbReference>
<dbReference type="SMART" id="SM00327">
    <property type="entry name" value="VWA"/>
    <property type="match status" value="1"/>
</dbReference>
<dbReference type="OMA" id="QVCNSFK"/>
<proteinExistence type="predicted"/>
<protein>
    <submittedName>
        <fullName evidence="3">U-box domain containing protein</fullName>
    </submittedName>
</protein>
<dbReference type="Gene3D" id="3.40.50.410">
    <property type="entry name" value="von Willebrand factor, type A domain"/>
    <property type="match status" value="1"/>
</dbReference>
<dbReference type="Pfam" id="PF14624">
    <property type="entry name" value="Vwaint"/>
    <property type="match status" value="1"/>
</dbReference>
<dbReference type="VEuPathDB" id="FungiDB:MCYG_03522"/>
<dbReference type="HOGENOM" id="CLU_013635_0_0_1"/>
<dbReference type="PROSITE" id="PS50234">
    <property type="entry name" value="VWFA"/>
    <property type="match status" value="1"/>
</dbReference>
<accession>C5FLY1</accession>
<dbReference type="InterPro" id="IPR036465">
    <property type="entry name" value="vWFA_dom_sf"/>
</dbReference>
<dbReference type="InterPro" id="IPR051266">
    <property type="entry name" value="CLCR"/>
</dbReference>
<dbReference type="STRING" id="554155.C5FLY1"/>
<name>C5FLY1_ARTOC</name>
<dbReference type="EMBL" id="DS995703">
    <property type="protein sequence ID" value="EEQ30703.1"/>
    <property type="molecule type" value="Genomic_DNA"/>
</dbReference>
<feature type="region of interest" description="Disordered" evidence="1">
    <location>
        <begin position="506"/>
        <end position="530"/>
    </location>
</feature>
<gene>
    <name evidence="3" type="ORF">MCYG_03522</name>
</gene>
<dbReference type="RefSeq" id="XP_002848016.1">
    <property type="nucleotide sequence ID" value="XM_002847970.1"/>
</dbReference>
<dbReference type="Pfam" id="PF14623">
    <property type="entry name" value="Vint"/>
    <property type="match status" value="1"/>
</dbReference>